<organism evidence="3 4">
    <name type="scientific">Rhizodiscina lignyota</name>
    <dbReference type="NCBI Taxonomy" id="1504668"/>
    <lineage>
        <taxon>Eukaryota</taxon>
        <taxon>Fungi</taxon>
        <taxon>Dikarya</taxon>
        <taxon>Ascomycota</taxon>
        <taxon>Pezizomycotina</taxon>
        <taxon>Dothideomycetes</taxon>
        <taxon>Pleosporomycetidae</taxon>
        <taxon>Aulographales</taxon>
        <taxon>Rhizodiscinaceae</taxon>
        <taxon>Rhizodiscina</taxon>
    </lineage>
</organism>
<protein>
    <submittedName>
        <fullName evidence="3">Uncharacterized protein</fullName>
    </submittedName>
</protein>
<accession>A0A9P4M7V2</accession>
<keyword evidence="1" id="KW-0175">Coiled coil</keyword>
<feature type="compositionally biased region" description="Polar residues" evidence="2">
    <location>
        <begin position="318"/>
        <end position="328"/>
    </location>
</feature>
<dbReference type="OrthoDB" id="4507572at2759"/>
<dbReference type="EMBL" id="ML978127">
    <property type="protein sequence ID" value="KAF2097692.1"/>
    <property type="molecule type" value="Genomic_DNA"/>
</dbReference>
<feature type="compositionally biased region" description="Basic and acidic residues" evidence="2">
    <location>
        <begin position="249"/>
        <end position="260"/>
    </location>
</feature>
<feature type="compositionally biased region" description="Polar residues" evidence="2">
    <location>
        <begin position="263"/>
        <end position="280"/>
    </location>
</feature>
<feature type="region of interest" description="Disordered" evidence="2">
    <location>
        <begin position="1"/>
        <end position="20"/>
    </location>
</feature>
<feature type="region of interest" description="Disordered" evidence="2">
    <location>
        <begin position="25"/>
        <end position="420"/>
    </location>
</feature>
<keyword evidence="4" id="KW-1185">Reference proteome</keyword>
<gene>
    <name evidence="3" type="ORF">NA57DRAFT_56882</name>
</gene>
<feature type="compositionally biased region" description="Basic and acidic residues" evidence="2">
    <location>
        <begin position="330"/>
        <end position="343"/>
    </location>
</feature>
<proteinExistence type="predicted"/>
<name>A0A9P4M7V2_9PEZI</name>
<comment type="caution">
    <text evidence="3">The sequence shown here is derived from an EMBL/GenBank/DDBJ whole genome shotgun (WGS) entry which is preliminary data.</text>
</comment>
<dbReference type="Proteomes" id="UP000799772">
    <property type="component" value="Unassembled WGS sequence"/>
</dbReference>
<evidence type="ECO:0000256" key="1">
    <source>
        <dbReference type="SAM" id="Coils"/>
    </source>
</evidence>
<reference evidence="3" key="1">
    <citation type="journal article" date="2020" name="Stud. Mycol.">
        <title>101 Dothideomycetes genomes: a test case for predicting lifestyles and emergence of pathogens.</title>
        <authorList>
            <person name="Haridas S."/>
            <person name="Albert R."/>
            <person name="Binder M."/>
            <person name="Bloem J."/>
            <person name="Labutti K."/>
            <person name="Salamov A."/>
            <person name="Andreopoulos B."/>
            <person name="Baker S."/>
            <person name="Barry K."/>
            <person name="Bills G."/>
            <person name="Bluhm B."/>
            <person name="Cannon C."/>
            <person name="Castanera R."/>
            <person name="Culley D."/>
            <person name="Daum C."/>
            <person name="Ezra D."/>
            <person name="Gonzalez J."/>
            <person name="Henrissat B."/>
            <person name="Kuo A."/>
            <person name="Liang C."/>
            <person name="Lipzen A."/>
            <person name="Lutzoni F."/>
            <person name="Magnuson J."/>
            <person name="Mondo S."/>
            <person name="Nolan M."/>
            <person name="Ohm R."/>
            <person name="Pangilinan J."/>
            <person name="Park H.-J."/>
            <person name="Ramirez L."/>
            <person name="Alfaro M."/>
            <person name="Sun H."/>
            <person name="Tritt A."/>
            <person name="Yoshinaga Y."/>
            <person name="Zwiers L.-H."/>
            <person name="Turgeon B."/>
            <person name="Goodwin S."/>
            <person name="Spatafora J."/>
            <person name="Crous P."/>
            <person name="Grigoriev I."/>
        </authorList>
    </citation>
    <scope>NUCLEOTIDE SEQUENCE</scope>
    <source>
        <strain evidence="3">CBS 133067</strain>
    </source>
</reference>
<sequence>MANPNSEDAKHPSGVPTIAASSVYSQPTAYSPNPRATLAAPWHDEYHEDISPPSTAGREIHGDGRVSPIDEHPLPTTQPERPSPRYTSQIPRPQQASSGTRWDTYSGEPTSNASGKTGQVTPGNPPYNSNDNENIPPGNSSFADQLQKRNSLTERASRFAPKKFAKSIKPQEPWSRAIGRTNFVDPVNDTPQEQRIAIPPRNPKRTNATISPVESPENDNYASRSIGDDSNFASRRDNEDTLAALTARRVSDVDDKEHPVSRFSWSTHATGTTHRTSGGHDSTYDDPSTPPPMPLNMSIFRKSVGSKNPDSPSPSPSTQRKQLPTPKQDSILDRKRPIPREDLATEPLVEPAPSIKSSTSTARKPVGFPKGLGISTAPGVKHTNSIYDSSSTHSKTSSKEPRTKALPPAPRILDSTKNGPVDHVDELRAQLDDLSLRRTNINTAIHNLTRAQARNQNPMVTDWRAARAAERKVQALRDELAEINREEHDVGLRLHRAYKRRERQGDWEGTSALWVRRVTN</sequence>
<feature type="coiled-coil region" evidence="1">
    <location>
        <begin position="424"/>
        <end position="486"/>
    </location>
</feature>
<evidence type="ECO:0000256" key="2">
    <source>
        <dbReference type="SAM" id="MobiDB-lite"/>
    </source>
</evidence>
<dbReference type="PANTHER" id="PTHR42023">
    <property type="entry name" value="BHLH DOMAIN-CONTAINING PROTEIN"/>
    <property type="match status" value="1"/>
</dbReference>
<dbReference type="AlphaFoldDB" id="A0A9P4M7V2"/>
<feature type="compositionally biased region" description="Basic and acidic residues" evidence="2">
    <location>
        <begin position="58"/>
        <end position="73"/>
    </location>
</feature>
<feature type="compositionally biased region" description="Polar residues" evidence="2">
    <location>
        <begin position="205"/>
        <end position="223"/>
    </location>
</feature>
<dbReference type="PANTHER" id="PTHR42023:SF1">
    <property type="entry name" value="BHLH DOMAIN-CONTAINING PROTEIN"/>
    <property type="match status" value="1"/>
</dbReference>
<evidence type="ECO:0000313" key="4">
    <source>
        <dbReference type="Proteomes" id="UP000799772"/>
    </source>
</evidence>
<feature type="compositionally biased region" description="Polar residues" evidence="2">
    <location>
        <begin position="75"/>
        <end position="150"/>
    </location>
</feature>
<evidence type="ECO:0000313" key="3">
    <source>
        <dbReference type="EMBL" id="KAF2097692.1"/>
    </source>
</evidence>